<evidence type="ECO:0000313" key="3">
    <source>
        <dbReference type="Proteomes" id="UP000663844"/>
    </source>
</evidence>
<name>A0A820ILC1_9BILA</name>
<dbReference type="InterPro" id="IPR027417">
    <property type="entry name" value="P-loop_NTPase"/>
</dbReference>
<evidence type="ECO:0000313" key="2">
    <source>
        <dbReference type="EMBL" id="CAF4310871.1"/>
    </source>
</evidence>
<feature type="compositionally biased region" description="Acidic residues" evidence="1">
    <location>
        <begin position="218"/>
        <end position="227"/>
    </location>
</feature>
<dbReference type="Gene3D" id="3.40.50.300">
    <property type="entry name" value="P-loop containing nucleotide triphosphate hydrolases"/>
    <property type="match status" value="1"/>
</dbReference>
<protein>
    <submittedName>
        <fullName evidence="2">Uncharacterized protein</fullName>
    </submittedName>
</protein>
<feature type="compositionally biased region" description="Acidic residues" evidence="1">
    <location>
        <begin position="17"/>
        <end position="41"/>
    </location>
</feature>
<feature type="region of interest" description="Disordered" evidence="1">
    <location>
        <begin position="1"/>
        <end position="55"/>
    </location>
</feature>
<feature type="compositionally biased region" description="Basic and acidic residues" evidence="1">
    <location>
        <begin position="42"/>
        <end position="51"/>
    </location>
</feature>
<reference evidence="2" key="1">
    <citation type="submission" date="2021-02" db="EMBL/GenBank/DDBJ databases">
        <authorList>
            <person name="Nowell W R."/>
        </authorList>
    </citation>
    <scope>NUCLEOTIDE SEQUENCE</scope>
</reference>
<evidence type="ECO:0000256" key="1">
    <source>
        <dbReference type="SAM" id="MobiDB-lite"/>
    </source>
</evidence>
<comment type="caution">
    <text evidence="2">The sequence shown here is derived from an EMBL/GenBank/DDBJ whole genome shotgun (WGS) entry which is preliminary data.</text>
</comment>
<dbReference type="AlphaFoldDB" id="A0A820ILC1"/>
<dbReference type="Proteomes" id="UP000663844">
    <property type="component" value="Unassembled WGS sequence"/>
</dbReference>
<feature type="non-terminal residue" evidence="2">
    <location>
        <position position="227"/>
    </location>
</feature>
<feature type="region of interest" description="Disordered" evidence="1">
    <location>
        <begin position="206"/>
        <end position="227"/>
    </location>
</feature>
<sequence length="227" mass="26113">AYPIRRAALVQRFFPPEETEEGMNNEGDDMEEGGEEEEEGGGGDKDNHAEEAAPPDDMDTEELMLLLAGTNPLSNRYKWQRSRWLRVDPVALKQGNRVPGRQDLAVHFMDKIFCLSNKESLKEFQKNPRRFINEARQPCKLFLYGPRVSGIEQLAKDLAKKYNATVIDMVAYCQPKVDELRQQYIDKIREEVQQATIERLKQEAEIEAAERLAREPTPPEEPEPEPE</sequence>
<organism evidence="2 3">
    <name type="scientific">Adineta steineri</name>
    <dbReference type="NCBI Taxonomy" id="433720"/>
    <lineage>
        <taxon>Eukaryota</taxon>
        <taxon>Metazoa</taxon>
        <taxon>Spiralia</taxon>
        <taxon>Gnathifera</taxon>
        <taxon>Rotifera</taxon>
        <taxon>Eurotatoria</taxon>
        <taxon>Bdelloidea</taxon>
        <taxon>Adinetida</taxon>
        <taxon>Adinetidae</taxon>
        <taxon>Adineta</taxon>
    </lineage>
</organism>
<gene>
    <name evidence="2" type="ORF">OXD698_LOCUS46626</name>
</gene>
<dbReference type="EMBL" id="CAJOAZ010017011">
    <property type="protein sequence ID" value="CAF4310871.1"/>
    <property type="molecule type" value="Genomic_DNA"/>
</dbReference>
<proteinExistence type="predicted"/>
<accession>A0A820ILC1</accession>
<feature type="non-terminal residue" evidence="2">
    <location>
        <position position="1"/>
    </location>
</feature>